<evidence type="ECO:0000256" key="3">
    <source>
        <dbReference type="PROSITE-ProRule" id="PRU00221"/>
    </source>
</evidence>
<reference evidence="7 8" key="1">
    <citation type="submission" date="2010-10" db="EMBL/GenBank/DDBJ databases">
        <title>Complete sequence of Frankia sp. EuI1c.</title>
        <authorList>
            <consortium name="US DOE Joint Genome Institute"/>
            <person name="Lucas S."/>
            <person name="Copeland A."/>
            <person name="Lapidus A."/>
            <person name="Cheng J.-F."/>
            <person name="Bruce D."/>
            <person name="Goodwin L."/>
            <person name="Pitluck S."/>
            <person name="Chertkov O."/>
            <person name="Detter J.C."/>
            <person name="Han C."/>
            <person name="Tapia R."/>
            <person name="Land M."/>
            <person name="Hauser L."/>
            <person name="Jeffries C."/>
            <person name="Kyrpides N."/>
            <person name="Ivanova N."/>
            <person name="Mikhailova N."/>
            <person name="Beauchemin N."/>
            <person name="Sen A."/>
            <person name="Sur S.A."/>
            <person name="Gtari M."/>
            <person name="Wall L."/>
            <person name="Tisa L."/>
            <person name="Woyke T."/>
        </authorList>
    </citation>
    <scope>NUCLEOTIDE SEQUENCE [LARGE SCALE GENOMIC DNA]</scope>
    <source>
        <strain evidence="8">DSM 45817 / CECT 9037 / EuI1c</strain>
    </source>
</reference>
<feature type="repeat" description="WD" evidence="3">
    <location>
        <begin position="1782"/>
        <end position="1814"/>
    </location>
</feature>
<feature type="repeat" description="WD" evidence="3">
    <location>
        <begin position="1829"/>
        <end position="1870"/>
    </location>
</feature>
<evidence type="ECO:0000256" key="4">
    <source>
        <dbReference type="SAM" id="MobiDB-lite"/>
    </source>
</evidence>
<dbReference type="InterPro" id="IPR036322">
    <property type="entry name" value="WD40_repeat_dom_sf"/>
</dbReference>
<dbReference type="SMART" id="SM00320">
    <property type="entry name" value="WD40"/>
    <property type="match status" value="13"/>
</dbReference>
<dbReference type="PROSITE" id="PS50837">
    <property type="entry name" value="NACHT"/>
    <property type="match status" value="1"/>
</dbReference>
<dbReference type="InterPro" id="IPR015943">
    <property type="entry name" value="WD40/YVTN_repeat-like_dom_sf"/>
</dbReference>
<keyword evidence="2" id="KW-0677">Repeat</keyword>
<dbReference type="InterPro" id="IPR007111">
    <property type="entry name" value="NACHT_NTPase"/>
</dbReference>
<keyword evidence="1 3" id="KW-0853">WD repeat</keyword>
<dbReference type="Gene3D" id="3.40.50.10140">
    <property type="entry name" value="Toll/interleukin-1 receptor homology (TIR) domain"/>
    <property type="match status" value="1"/>
</dbReference>
<evidence type="ECO:0000313" key="7">
    <source>
        <dbReference type="EMBL" id="ADP78600.1"/>
    </source>
</evidence>
<dbReference type="InParanoid" id="E3JB70"/>
<sequence>MWGESAPTAGEVRRIFLSVAGPDERWGSWLDHVLRDAGYEVDFYRRSFPLGANFVDQIDAALTRADRMIAVVSPAYLDRSSWVREEWQAGMRLAHTRDGFLLPVLVEQCDLPPLLGTINMIVLLGLDRAKAVQTVLRGLVEPATGRPEPEHEPPFPGYEIAGPAQRLALPAGAAALPALMAGPPEALGPTMPALGPTTPTPGFTASTPGFTASVPALPEPRADATLAAADRGGERTSITLLHLPALAAPTRPGHAPDTGPEPFGAPLLDDLAVLAASPGLTPDLVVVTGVALEGRRGEYEQAAVRLALLADRLGLPVDRIALVPGRGDVSAAAARAYFAACEDEEIEPTAPYWRKWRHFVDFHANLYRELGERTFAVGQEWTLYPMADLRLVVAGLNSTMAMSHLQADDRGEVGQAQARWFADRLAGYERAGWFRLAVGHHPPLAADRVHSAKATDAYGVDLILGGHVNLLLAAHGHGAPTPDGPLPAVPTRLPRSGTTLISAHPPHPVPTADTALRYQILRISRAEVTRLDRRFSRRAGAWRPAEEVGAAGTVTYRTRWEHAATTFPRPTRRPPAIEGPGSAGKAAARSSNGRKPTGEHRTDDPDSADGPGPRRGETFADRVAEIAELSSPGATITRISPTGVAPEYLRVTVPHGPVFEQRPVGIAEDGVDESAVDRFVEHVHRQYAATDPQLTSDLVYGGPLPAPDELVRQASVRGVRLRSFVEYQGLLDLRGYLRRQSDRLAADRLYPPALYLPQRFRVIDGGPVTADPTDAAPADTTPADTMLDGTLNGMVPTGDGSTDQASGPDGGDLLGQLVDWLTADSARFVLILGDFGRGKTFCLHELARTLPERRPHLIPLLIDLRAMEKAHSVDELVAAHLVASGEQRVDVSVFRYMLRRGRLVLLFDGFDELALRVTYETAAEHLGRLLDAVEGQAKVVVTSRTQHFLSHGQVRGALGARVELLPASRIAEVGDFTERQIEEFLVRLHHGDAARARERLELIHDIRDLLGLSHNPRMLGFIASLDTNRLRAVQARTGVISSADLYGELIEEWLRYEERRARPPGAGPALTAGERREAVTALALRLWRTTDQVINLSELTATTSTALDAMTDRVDAGQLDSSQAAHMVGSGSLLVRADDGGFTFIHQSVMEYLVAAAAAQRLADVDDLGGGGDVLGARVMSPLMVDFLRGVAGDAAATAWARRALAEPEAGQAPRANALAIARRADPTAARGARLGGAHLEGADLTGLDLSDADLAGANLTDADLDDANLTGANLTGARLTGVRARRLRLTGANLTDADLRRARLTDPDLTGTVLTGSKWERAALLGATPPDRARTAPELAAAAVPGRDPVEVVIDSGLRWTQALSPSHDLLAYGTGHHVALEDLADGHVLAVLRGRGEWIRAVAFSADGSRLAAGDVAGGIQLWDVAAAEEVASFVGHASRVRALAFSPDGSLLATGCWEGRVHVWDLATLTRVATLHKSADRIKTLQFSPDGTLLAYGDEVRLWDVRTRSDLSVLGKPTEQARTLRFSPDGTLLAWVNGENTARVWNLAAGREVGRRRGDHHFARALAFDPSGSLVAIGADDGTIRVWDLAGDSLRTTLRAARGWVTILEFVGAEGKALIAGTRDGTVQVWKVTDGAPPGRTLLTGRTADVLATAFVPEQSLVAAASENGSLRLWDTRTAAQVHIGSGEKAWCYAMSLTDDATLLAAGGGDGLVRIYELSPGRAGDGRSDLDTPVRRLNTRRTPVRALAFSPDTTILAVGHPDGTVGLWNPWTGHPMATLKAGGLRVLTVAFSPDGERLAAGTDTGTVHVWDAVGARGGSAAAARRLVGHSDWVNAVAFSPDSELLASGSGSGTVRIWDAATGVLRNRLVGHGGRVRTIAFAPDGRLLAAGGEDGIVRLWDPGTGSELARLAGHTEEIRSVAFNAAGDVLVSGGADGTARLWQVGDSHRSDGSRELATMLGLAGNRWTALFPDGSYKTSEDRDADSVRTVWWSIRLSRFDPDELTPYLPRIRRRPLEAPLATPPS</sequence>
<feature type="repeat" description="WD" evidence="3">
    <location>
        <begin position="1913"/>
        <end position="1946"/>
    </location>
</feature>
<dbReference type="PROSITE" id="PS50294">
    <property type="entry name" value="WD_REPEATS_REGION"/>
    <property type="match status" value="8"/>
</dbReference>
<feature type="repeat" description="WD" evidence="3">
    <location>
        <begin position="1740"/>
        <end position="1781"/>
    </location>
</feature>
<dbReference type="InterPro" id="IPR011047">
    <property type="entry name" value="Quinoprotein_ADH-like_sf"/>
</dbReference>
<dbReference type="PRINTS" id="PR00320">
    <property type="entry name" value="GPROTEINBRPT"/>
</dbReference>
<feature type="domain" description="NACHT" evidence="6">
    <location>
        <begin position="827"/>
        <end position="945"/>
    </location>
</feature>
<dbReference type="Gene3D" id="3.40.50.300">
    <property type="entry name" value="P-loop containing nucleotide triphosphate hydrolases"/>
    <property type="match status" value="1"/>
</dbReference>
<dbReference type="PROSITE" id="PS00678">
    <property type="entry name" value="WD_REPEATS_1"/>
    <property type="match status" value="2"/>
</dbReference>
<feature type="compositionally biased region" description="Low complexity" evidence="4">
    <location>
        <begin position="770"/>
        <end position="785"/>
    </location>
</feature>
<dbReference type="InterPro" id="IPR001680">
    <property type="entry name" value="WD40_rpt"/>
</dbReference>
<dbReference type="InterPro" id="IPR000157">
    <property type="entry name" value="TIR_dom"/>
</dbReference>
<dbReference type="KEGG" id="fri:FraEuI1c_0518"/>
<dbReference type="Gene3D" id="2.130.10.10">
    <property type="entry name" value="YVTN repeat-like/Quinoprotein amine dehydrogenase"/>
    <property type="match status" value="4"/>
</dbReference>
<dbReference type="eggNOG" id="COG2319">
    <property type="taxonomic scope" value="Bacteria"/>
</dbReference>
<feature type="repeat" description="WD" evidence="3">
    <location>
        <begin position="1646"/>
        <end position="1687"/>
    </location>
</feature>
<dbReference type="InterPro" id="IPR027417">
    <property type="entry name" value="P-loop_NTPase"/>
</dbReference>
<evidence type="ECO:0000259" key="6">
    <source>
        <dbReference type="PROSITE" id="PS50837"/>
    </source>
</evidence>
<feature type="region of interest" description="Disordered" evidence="4">
    <location>
        <begin position="563"/>
        <end position="617"/>
    </location>
</feature>
<dbReference type="eggNOG" id="COG5635">
    <property type="taxonomic scope" value="Bacteria"/>
</dbReference>
<dbReference type="SUPFAM" id="SSF52540">
    <property type="entry name" value="P-loop containing nucleoside triphosphate hydrolases"/>
    <property type="match status" value="1"/>
</dbReference>
<dbReference type="PANTHER" id="PTHR19848">
    <property type="entry name" value="WD40 REPEAT PROTEIN"/>
    <property type="match status" value="1"/>
</dbReference>
<feature type="repeat" description="WD" evidence="3">
    <location>
        <begin position="1394"/>
        <end position="1435"/>
    </location>
</feature>
<dbReference type="InterPro" id="IPR020472">
    <property type="entry name" value="WD40_PAC1"/>
</dbReference>
<protein>
    <submittedName>
        <fullName evidence="7">Pentapeptide repeat protein</fullName>
    </submittedName>
</protein>
<dbReference type="InterPro" id="IPR029052">
    <property type="entry name" value="Metallo-depent_PP-like"/>
</dbReference>
<dbReference type="SUPFAM" id="SSF56300">
    <property type="entry name" value="Metallo-dependent phosphatases"/>
    <property type="match status" value="1"/>
</dbReference>
<dbReference type="Pfam" id="PF00400">
    <property type="entry name" value="WD40"/>
    <property type="match status" value="9"/>
</dbReference>
<dbReference type="Proteomes" id="UP000002484">
    <property type="component" value="Chromosome"/>
</dbReference>
<proteinExistence type="predicted"/>
<feature type="region of interest" description="Disordered" evidence="4">
    <location>
        <begin position="770"/>
        <end position="808"/>
    </location>
</feature>
<dbReference type="eggNOG" id="COG1409">
    <property type="taxonomic scope" value="Bacteria"/>
</dbReference>
<dbReference type="InterPro" id="IPR001646">
    <property type="entry name" value="5peptide_repeat"/>
</dbReference>
<feature type="domain" description="TIR" evidence="5">
    <location>
        <begin position="11"/>
        <end position="143"/>
    </location>
</feature>
<dbReference type="SUPFAM" id="SSF50978">
    <property type="entry name" value="WD40 repeat-like"/>
    <property type="match status" value="1"/>
</dbReference>
<dbReference type="Pfam" id="PF22739">
    <property type="entry name" value="NA-iREase3"/>
    <property type="match status" value="1"/>
</dbReference>
<evidence type="ECO:0000256" key="2">
    <source>
        <dbReference type="ARBA" id="ARBA00022737"/>
    </source>
</evidence>
<dbReference type="Pfam" id="PF00805">
    <property type="entry name" value="Pentapeptide"/>
    <property type="match status" value="2"/>
</dbReference>
<evidence type="ECO:0000256" key="1">
    <source>
        <dbReference type="ARBA" id="ARBA00022574"/>
    </source>
</evidence>
<feature type="repeat" description="WD" evidence="3">
    <location>
        <begin position="1436"/>
        <end position="1477"/>
    </location>
</feature>
<evidence type="ECO:0000259" key="5">
    <source>
        <dbReference type="PROSITE" id="PS50104"/>
    </source>
</evidence>
<dbReference type="SUPFAM" id="SSF52200">
    <property type="entry name" value="Toll/Interleukin receptor TIR domain"/>
    <property type="match status" value="1"/>
</dbReference>
<dbReference type="EMBL" id="CP002299">
    <property type="protein sequence ID" value="ADP78600.1"/>
    <property type="molecule type" value="Genomic_DNA"/>
</dbReference>
<name>E3JB70_PSEI1</name>
<dbReference type="InterPro" id="IPR035897">
    <property type="entry name" value="Toll_tir_struct_dom_sf"/>
</dbReference>
<dbReference type="Pfam" id="PF13676">
    <property type="entry name" value="TIR_2"/>
    <property type="match status" value="1"/>
</dbReference>
<accession>E3JB70</accession>
<keyword evidence="8" id="KW-1185">Reference proteome</keyword>
<dbReference type="OrthoDB" id="134501at2"/>
<dbReference type="PANTHER" id="PTHR19848:SF8">
    <property type="entry name" value="F-BOX AND WD REPEAT DOMAIN CONTAINING 7"/>
    <property type="match status" value="1"/>
</dbReference>
<evidence type="ECO:0000313" key="8">
    <source>
        <dbReference type="Proteomes" id="UP000002484"/>
    </source>
</evidence>
<dbReference type="GO" id="GO:0007165">
    <property type="term" value="P:signal transduction"/>
    <property type="evidence" value="ECO:0007669"/>
    <property type="project" value="InterPro"/>
</dbReference>
<dbReference type="STRING" id="298654.FraEuI1c_0518"/>
<gene>
    <name evidence="7" type="ordered locus">FraEuI1c_0518</name>
</gene>
<organism evidence="7 8">
    <name type="scientific">Pseudofrankia inefficax (strain DSM 45817 / CECT 9037 / DDB 130130 / EuI1c)</name>
    <name type="common">Frankia inefficax</name>
    <dbReference type="NCBI Taxonomy" id="298654"/>
    <lineage>
        <taxon>Bacteria</taxon>
        <taxon>Bacillati</taxon>
        <taxon>Actinomycetota</taxon>
        <taxon>Actinomycetes</taxon>
        <taxon>Frankiales</taxon>
        <taxon>Frankiaceae</taxon>
        <taxon>Pseudofrankia</taxon>
    </lineage>
</organism>
<dbReference type="PROSITE" id="PS50082">
    <property type="entry name" value="WD_REPEATS_2"/>
    <property type="match status" value="10"/>
</dbReference>
<dbReference type="InterPro" id="IPR019775">
    <property type="entry name" value="WD40_repeat_CS"/>
</dbReference>
<feature type="repeat" description="WD" evidence="3">
    <location>
        <begin position="1517"/>
        <end position="1558"/>
    </location>
</feature>
<dbReference type="CDD" id="cd00200">
    <property type="entry name" value="WD40"/>
    <property type="match status" value="2"/>
</dbReference>
<dbReference type="HOGENOM" id="CLU_002061_0_0_11"/>
<dbReference type="InterPro" id="IPR054571">
    <property type="entry name" value="NA-iREase3_dom"/>
</dbReference>
<dbReference type="PROSITE" id="PS50104">
    <property type="entry name" value="TIR"/>
    <property type="match status" value="1"/>
</dbReference>
<feature type="repeat" description="WD" evidence="3">
    <location>
        <begin position="1871"/>
        <end position="1912"/>
    </location>
</feature>
<dbReference type="SUPFAM" id="SSF50998">
    <property type="entry name" value="Quinoprotein alcohol dehydrogenase-like"/>
    <property type="match status" value="1"/>
</dbReference>
<dbReference type="Pfam" id="PF05729">
    <property type="entry name" value="NACHT"/>
    <property type="match status" value="1"/>
</dbReference>
<feature type="repeat" description="WD" evidence="3">
    <location>
        <begin position="1559"/>
        <end position="1600"/>
    </location>
</feature>
<dbReference type="Gene3D" id="2.160.20.80">
    <property type="entry name" value="E3 ubiquitin-protein ligase SopA"/>
    <property type="match status" value="1"/>
</dbReference>
<dbReference type="SUPFAM" id="SSF141571">
    <property type="entry name" value="Pentapeptide repeat-like"/>
    <property type="match status" value="1"/>
</dbReference>